<accession>A0ABW6KBA2</accession>
<evidence type="ECO:0000256" key="5">
    <source>
        <dbReference type="PROSITE-ProRule" id="PRU00335"/>
    </source>
</evidence>
<evidence type="ECO:0000259" key="6">
    <source>
        <dbReference type="PROSITE" id="PS50977"/>
    </source>
</evidence>
<dbReference type="InterPro" id="IPR050109">
    <property type="entry name" value="HTH-type_TetR-like_transc_reg"/>
</dbReference>
<dbReference type="Gene3D" id="1.10.10.60">
    <property type="entry name" value="Homeodomain-like"/>
    <property type="match status" value="1"/>
</dbReference>
<dbReference type="InterPro" id="IPR001647">
    <property type="entry name" value="HTH_TetR"/>
</dbReference>
<dbReference type="PROSITE" id="PS01081">
    <property type="entry name" value="HTH_TETR_1"/>
    <property type="match status" value="1"/>
</dbReference>
<dbReference type="SUPFAM" id="SSF46689">
    <property type="entry name" value="Homeodomain-like"/>
    <property type="match status" value="1"/>
</dbReference>
<feature type="domain" description="HTH tetR-type" evidence="6">
    <location>
        <begin position="19"/>
        <end position="79"/>
    </location>
</feature>
<keyword evidence="1" id="KW-0678">Repressor</keyword>
<dbReference type="Pfam" id="PF00440">
    <property type="entry name" value="TetR_N"/>
    <property type="match status" value="1"/>
</dbReference>
<dbReference type="InterPro" id="IPR023772">
    <property type="entry name" value="DNA-bd_HTH_TetR-type_CS"/>
</dbReference>
<evidence type="ECO:0000256" key="3">
    <source>
        <dbReference type="ARBA" id="ARBA00023125"/>
    </source>
</evidence>
<dbReference type="Gene3D" id="1.10.357.10">
    <property type="entry name" value="Tetracycline Repressor, domain 2"/>
    <property type="match status" value="1"/>
</dbReference>
<feature type="DNA-binding region" description="H-T-H motif" evidence="5">
    <location>
        <begin position="42"/>
        <end position="61"/>
    </location>
</feature>
<dbReference type="EMBL" id="JBIACK010000005">
    <property type="protein sequence ID" value="MFE8701518.1"/>
    <property type="molecule type" value="Genomic_DNA"/>
</dbReference>
<keyword evidence="4" id="KW-0804">Transcription</keyword>
<dbReference type="PANTHER" id="PTHR30055:SF175">
    <property type="entry name" value="HTH-TYPE TRANSCRIPTIONAL REPRESSOR KSTR2"/>
    <property type="match status" value="1"/>
</dbReference>
<dbReference type="PROSITE" id="PS50977">
    <property type="entry name" value="HTH_TETR_2"/>
    <property type="match status" value="1"/>
</dbReference>
<reference evidence="7 8" key="1">
    <citation type="submission" date="2024-08" db="EMBL/GenBank/DDBJ databases">
        <title>Two novel Cytobacillus novel species.</title>
        <authorList>
            <person name="Liu G."/>
        </authorList>
    </citation>
    <scope>NUCLEOTIDE SEQUENCE [LARGE SCALE GENOMIC DNA]</scope>
    <source>
        <strain evidence="7 8">FJAT-54145</strain>
    </source>
</reference>
<dbReference type="InterPro" id="IPR009057">
    <property type="entry name" value="Homeodomain-like_sf"/>
</dbReference>
<name>A0ABW6KBA2_9BACI</name>
<keyword evidence="3 5" id="KW-0238">DNA-binding</keyword>
<gene>
    <name evidence="7" type="ORF">ACFYKX_13015</name>
</gene>
<evidence type="ECO:0000256" key="2">
    <source>
        <dbReference type="ARBA" id="ARBA00023015"/>
    </source>
</evidence>
<proteinExistence type="predicted"/>
<evidence type="ECO:0000313" key="7">
    <source>
        <dbReference type="EMBL" id="MFE8701518.1"/>
    </source>
</evidence>
<organism evidence="7 8">
    <name type="scientific">Cytobacillus spartinae</name>
    <dbReference type="NCBI Taxonomy" id="3299023"/>
    <lineage>
        <taxon>Bacteria</taxon>
        <taxon>Bacillati</taxon>
        <taxon>Bacillota</taxon>
        <taxon>Bacilli</taxon>
        <taxon>Bacillales</taxon>
        <taxon>Bacillaceae</taxon>
        <taxon>Cytobacillus</taxon>
    </lineage>
</organism>
<evidence type="ECO:0000256" key="1">
    <source>
        <dbReference type="ARBA" id="ARBA00022491"/>
    </source>
</evidence>
<dbReference type="RefSeq" id="WP_389361476.1">
    <property type="nucleotide sequence ID" value="NZ_JBIACK010000005.1"/>
</dbReference>
<dbReference type="PANTHER" id="PTHR30055">
    <property type="entry name" value="HTH-TYPE TRANSCRIPTIONAL REGULATOR RUTR"/>
    <property type="match status" value="1"/>
</dbReference>
<keyword evidence="8" id="KW-1185">Reference proteome</keyword>
<protein>
    <submittedName>
        <fullName evidence="7">TetR/AcrR family transcriptional regulator</fullName>
    </submittedName>
</protein>
<keyword evidence="2" id="KW-0805">Transcription regulation</keyword>
<evidence type="ECO:0000256" key="4">
    <source>
        <dbReference type="ARBA" id="ARBA00023163"/>
    </source>
</evidence>
<dbReference type="PRINTS" id="PR00455">
    <property type="entry name" value="HTHTETR"/>
</dbReference>
<evidence type="ECO:0000313" key="8">
    <source>
        <dbReference type="Proteomes" id="UP001601059"/>
    </source>
</evidence>
<dbReference type="Proteomes" id="UP001601059">
    <property type="component" value="Unassembled WGS sequence"/>
</dbReference>
<sequence length="215" mass="24816">MKEKKKRSLGRPRLSEKSKPTNEVILHAAIQLFLSEGFKNVSLDDVAKRCNVTKATIYYYFESKAALFTEAMTHLMTQIREYMLQMLLEPEPLRERLHRVTEAHLRATFDIDLDGFLREAKSSLSEKQLQAMQHAESKMFDALENAFTDAMNNKEIPEINAKFAVHSYMSLLKVGNYRNPDQTRLFPTIEETALKIMDLFWNGLFPYSGETGKPS</sequence>
<comment type="caution">
    <text evidence="7">The sequence shown here is derived from an EMBL/GenBank/DDBJ whole genome shotgun (WGS) entry which is preliminary data.</text>
</comment>